<dbReference type="InterPro" id="IPR011990">
    <property type="entry name" value="TPR-like_helical_dom_sf"/>
</dbReference>
<dbReference type="GO" id="GO:0000030">
    <property type="term" value="F:mannosyltransferase activity"/>
    <property type="evidence" value="ECO:0007669"/>
    <property type="project" value="TreeGrafter"/>
</dbReference>
<organism evidence="2 3">
    <name type="scientific">Magnetospirillum molischianum DSM 120</name>
    <dbReference type="NCBI Taxonomy" id="1150626"/>
    <lineage>
        <taxon>Bacteria</taxon>
        <taxon>Pseudomonadati</taxon>
        <taxon>Pseudomonadota</taxon>
        <taxon>Alphaproteobacteria</taxon>
        <taxon>Rhodospirillales</taxon>
        <taxon>Rhodospirillaceae</taxon>
        <taxon>Magnetospirillum</taxon>
    </lineage>
</organism>
<dbReference type="Gene3D" id="1.25.40.10">
    <property type="entry name" value="Tetratricopeptide repeat domain"/>
    <property type="match status" value="1"/>
</dbReference>
<dbReference type="PROSITE" id="PS50005">
    <property type="entry name" value="TPR"/>
    <property type="match status" value="6"/>
</dbReference>
<feature type="repeat" description="TPR" evidence="1">
    <location>
        <begin position="74"/>
        <end position="107"/>
    </location>
</feature>
<comment type="caution">
    <text evidence="2">The sequence shown here is derived from an EMBL/GenBank/DDBJ whole genome shotgun (WGS) entry which is preliminary data.</text>
</comment>
<feature type="repeat" description="TPR" evidence="1">
    <location>
        <begin position="210"/>
        <end position="243"/>
    </location>
</feature>
<dbReference type="STRING" id="1150626.PHAMO_210324"/>
<dbReference type="Gene3D" id="3.40.50.2000">
    <property type="entry name" value="Glycogen Phosphorylase B"/>
    <property type="match status" value="1"/>
</dbReference>
<evidence type="ECO:0000313" key="3">
    <source>
        <dbReference type="Proteomes" id="UP000004169"/>
    </source>
</evidence>
<dbReference type="InterPro" id="IPR052384">
    <property type="entry name" value="TMTC_O-mannosyltransferase"/>
</dbReference>
<dbReference type="SUPFAM" id="SSF48452">
    <property type="entry name" value="TPR-like"/>
    <property type="match status" value="1"/>
</dbReference>
<evidence type="ECO:0000313" key="2">
    <source>
        <dbReference type="EMBL" id="CCG40813.1"/>
    </source>
</evidence>
<keyword evidence="3" id="KW-1185">Reference proteome</keyword>
<dbReference type="eggNOG" id="COG0457">
    <property type="taxonomic scope" value="Bacteria"/>
</dbReference>
<dbReference type="InterPro" id="IPR019734">
    <property type="entry name" value="TPR_rpt"/>
</dbReference>
<proteinExistence type="predicted"/>
<dbReference type="SUPFAM" id="SSF53756">
    <property type="entry name" value="UDP-Glycosyltransferase/glycogen phosphorylase"/>
    <property type="match status" value="1"/>
</dbReference>
<feature type="repeat" description="TPR" evidence="1">
    <location>
        <begin position="40"/>
        <end position="73"/>
    </location>
</feature>
<keyword evidence="1" id="KW-0802">TPR repeat</keyword>
<accession>H8FR25</accession>
<dbReference type="AlphaFoldDB" id="H8FR25"/>
<feature type="repeat" description="TPR" evidence="1">
    <location>
        <begin position="176"/>
        <end position="209"/>
    </location>
</feature>
<evidence type="ECO:0000256" key="1">
    <source>
        <dbReference type="PROSITE-ProRule" id="PRU00339"/>
    </source>
</evidence>
<dbReference type="Pfam" id="PF13432">
    <property type="entry name" value="TPR_16"/>
    <property type="match status" value="2"/>
</dbReference>
<gene>
    <name evidence="2" type="ORF">PHAMO_210324</name>
</gene>
<dbReference type="GO" id="GO:0035269">
    <property type="term" value="P:protein O-linked glycosylation via mannose"/>
    <property type="evidence" value="ECO:0007669"/>
    <property type="project" value="TreeGrafter"/>
</dbReference>
<name>H8FR25_MAGML</name>
<dbReference type="OrthoDB" id="6193797at2"/>
<feature type="repeat" description="TPR" evidence="1">
    <location>
        <begin position="142"/>
        <end position="175"/>
    </location>
</feature>
<reference evidence="2 3" key="1">
    <citation type="journal article" date="2012" name="J. Bacteriol.">
        <title>Draft Genome Sequence of the Purple Photosynthetic Bacterium Phaeospirillum molischianum DSM120, a Particularly Versatile Bacterium.</title>
        <authorList>
            <person name="Duquesne K."/>
            <person name="Prima V."/>
            <person name="Ji B."/>
            <person name="Rouy Z."/>
            <person name="Medigue C."/>
            <person name="Talla E."/>
            <person name="Sturgis J.N."/>
        </authorList>
    </citation>
    <scope>NUCLEOTIDE SEQUENCE [LARGE SCALE GENOMIC DNA]</scope>
    <source>
        <strain evidence="3">DSM120</strain>
    </source>
</reference>
<dbReference type="PANTHER" id="PTHR44216">
    <property type="entry name" value="PROTEIN O-MANNOSYL-TRANSFERASE TMTC2"/>
    <property type="match status" value="1"/>
</dbReference>
<dbReference type="RefSeq" id="WP_002727394.1">
    <property type="nucleotide sequence ID" value="NZ_CAHP01000014.1"/>
</dbReference>
<dbReference type="PANTHER" id="PTHR44216:SF3">
    <property type="entry name" value="PROTEIN O-MANNOSYL-TRANSFERASE TMTC2"/>
    <property type="match status" value="1"/>
</dbReference>
<dbReference type="Proteomes" id="UP000004169">
    <property type="component" value="Unassembled WGS sequence"/>
</dbReference>
<dbReference type="EMBL" id="CAHP01000014">
    <property type="protein sequence ID" value="CCG40813.1"/>
    <property type="molecule type" value="Genomic_DNA"/>
</dbReference>
<protein>
    <submittedName>
        <fullName evidence="2">TPR repeat-containing protein</fullName>
    </submittedName>
</protein>
<feature type="repeat" description="TPR" evidence="1">
    <location>
        <begin position="108"/>
        <end position="141"/>
    </location>
</feature>
<dbReference type="SMART" id="SM00028">
    <property type="entry name" value="TPR"/>
    <property type="match status" value="6"/>
</dbReference>
<sequence>MAAVSIMVAFDAAIRSHRAGQLAKAERQYRTILKSKPHHVETLVMLGQLLTETGRAEAALETLGVALTVDPARAEAHGAQGAALRRLGRRDEAASSYRRALALKPDAVEPHVNLGNTLLDLGRWGDAAESFHAAIALVPSLPEAHLGFGRALHQIGRTDAAIEALRLAIGLRPDYAAAYDAMGEIACDLGRWGESIAFHAEALRLDPKGPGFHTHFGIALYNSGELQAAEGSFRVALSLNPDDVIAHFNLAAVLLRTGRLAEGWAEYEWRRRLFGFPDLNTTRPEWHGEPLDGKTLLLYGEQGLGDTLHFARYAHLAAAQGARVVLAVQRPLLRLMRSVPGVAEVVPMGEAVTADYHLPLLSAPLRFGTEIATIPAPISYLGVDPEAARSWGERLAGIKGLKVGLVWAGDPRPDDRAANRVDRRRSLSLAQFGVLADIPGITLISLQKGAPAAQAKAPPDGLSVFDWMDEIDDFAETAALVSHLDLVISVDTSVVHLVGAMGKPVWILSRFDGCWRWLDRDDSPWYPTARLFRQTVPGDWSGPLAALAAALRETAQG</sequence>
<dbReference type="Pfam" id="PF14559">
    <property type="entry name" value="TPR_19"/>
    <property type="match status" value="1"/>
</dbReference>